<dbReference type="PANTHER" id="PTHR24276">
    <property type="entry name" value="POLYSERASE-RELATED"/>
    <property type="match status" value="1"/>
</dbReference>
<feature type="chain" id="PRO_5035437935" description="trypsin" evidence="10">
    <location>
        <begin position="21"/>
        <end position="310"/>
    </location>
</feature>
<evidence type="ECO:0000256" key="6">
    <source>
        <dbReference type="ARBA" id="ARBA00023145"/>
    </source>
</evidence>
<evidence type="ECO:0000256" key="2">
    <source>
        <dbReference type="ARBA" id="ARBA00022670"/>
    </source>
</evidence>
<dbReference type="Pfam" id="PF00089">
    <property type="entry name" value="Trypsin"/>
    <property type="match status" value="1"/>
</dbReference>
<dbReference type="PROSITE" id="PS50240">
    <property type="entry name" value="TRYPSIN_DOM"/>
    <property type="match status" value="1"/>
</dbReference>
<dbReference type="PRINTS" id="PR00722">
    <property type="entry name" value="CHYMOTRYPSIN"/>
</dbReference>
<dbReference type="SMART" id="SM00020">
    <property type="entry name" value="Tryp_SPc"/>
    <property type="match status" value="1"/>
</dbReference>
<dbReference type="InterPro" id="IPR018114">
    <property type="entry name" value="TRYPSIN_HIS"/>
</dbReference>
<dbReference type="CDD" id="cd00190">
    <property type="entry name" value="Tryp_SPc"/>
    <property type="match status" value="1"/>
</dbReference>
<dbReference type="InterPro" id="IPR001314">
    <property type="entry name" value="Peptidase_S1A"/>
</dbReference>
<dbReference type="Proteomes" id="UP000838878">
    <property type="component" value="Chromosome 9"/>
</dbReference>
<protein>
    <recommendedName>
        <fullName evidence="9">trypsin</fullName>
        <ecNumber evidence="9">3.4.21.4</ecNumber>
    </recommendedName>
</protein>
<proteinExistence type="inferred from homology"/>
<accession>A0A8J9YGH0</accession>
<keyword evidence="10" id="KW-0732">Signal</keyword>
<dbReference type="FunFam" id="2.40.10.10:FF:000034">
    <property type="entry name" value="Eupolytin"/>
    <property type="match status" value="1"/>
</dbReference>
<dbReference type="InterPro" id="IPR009003">
    <property type="entry name" value="Peptidase_S1_PA"/>
</dbReference>
<feature type="non-terminal residue" evidence="12">
    <location>
        <position position="310"/>
    </location>
</feature>
<sequence length="310" mass="33621">MWRASLLIIVACAQVQESLQLPTSTQKISLAELQRTDSRIIGGNSTTVEKHPYLVQVLLYNSMRCGGTIITQQHILTAAHCFFNEDELLNVRHFSIRAGSTYLNSGGSLRDVSEIVIHSGYNTPVNDNDIAVMTLAAPLDLSNTIRTTSVALAGSTIPNNTPLIVVGWGHTEVNSVVSNVLQEVQVLKISHSTCRENYNLLQQLLNKPFDVTSNMICAGWLNVGGKDSCQGDSGGLLLADGVVVGIVSWGYGCAEPMFPGVYVRVSAYTDWINRTVSGVAYTRVNSAFSNYINVTLIAAAIIFLNQITLE</sequence>
<evidence type="ECO:0000256" key="5">
    <source>
        <dbReference type="ARBA" id="ARBA00022825"/>
    </source>
</evidence>
<evidence type="ECO:0000256" key="10">
    <source>
        <dbReference type="SAM" id="SignalP"/>
    </source>
</evidence>
<keyword evidence="7" id="KW-1015">Disulfide bond</keyword>
<organism evidence="12 13">
    <name type="scientific">Brenthis ino</name>
    <name type="common">lesser marbled fritillary</name>
    <dbReference type="NCBI Taxonomy" id="405034"/>
    <lineage>
        <taxon>Eukaryota</taxon>
        <taxon>Metazoa</taxon>
        <taxon>Ecdysozoa</taxon>
        <taxon>Arthropoda</taxon>
        <taxon>Hexapoda</taxon>
        <taxon>Insecta</taxon>
        <taxon>Pterygota</taxon>
        <taxon>Neoptera</taxon>
        <taxon>Endopterygota</taxon>
        <taxon>Lepidoptera</taxon>
        <taxon>Glossata</taxon>
        <taxon>Ditrysia</taxon>
        <taxon>Papilionoidea</taxon>
        <taxon>Nymphalidae</taxon>
        <taxon>Heliconiinae</taxon>
        <taxon>Argynnini</taxon>
        <taxon>Brenthis</taxon>
    </lineage>
</organism>
<dbReference type="GO" id="GO:0006508">
    <property type="term" value="P:proteolysis"/>
    <property type="evidence" value="ECO:0007669"/>
    <property type="project" value="UniProtKB-KW"/>
</dbReference>
<evidence type="ECO:0000313" key="12">
    <source>
        <dbReference type="EMBL" id="CAH0731499.1"/>
    </source>
</evidence>
<dbReference type="GO" id="GO:0004252">
    <property type="term" value="F:serine-type endopeptidase activity"/>
    <property type="evidence" value="ECO:0007669"/>
    <property type="project" value="UniProtKB-EC"/>
</dbReference>
<name>A0A8J9YGH0_9NEOP</name>
<keyword evidence="2" id="KW-0645">Protease</keyword>
<dbReference type="InterPro" id="IPR043504">
    <property type="entry name" value="Peptidase_S1_PA_chymotrypsin"/>
</dbReference>
<dbReference type="SUPFAM" id="SSF50494">
    <property type="entry name" value="Trypsin-like serine proteases"/>
    <property type="match status" value="1"/>
</dbReference>
<dbReference type="PANTHER" id="PTHR24276:SF97">
    <property type="entry name" value="GH13245P2-RELATED"/>
    <property type="match status" value="1"/>
</dbReference>
<dbReference type="PROSITE" id="PS00134">
    <property type="entry name" value="TRYPSIN_HIS"/>
    <property type="match status" value="1"/>
</dbReference>
<dbReference type="InterPro" id="IPR050430">
    <property type="entry name" value="Peptidase_S1"/>
</dbReference>
<reference evidence="12" key="1">
    <citation type="submission" date="2021-12" db="EMBL/GenBank/DDBJ databases">
        <authorList>
            <person name="Martin H S."/>
        </authorList>
    </citation>
    <scope>NUCLEOTIDE SEQUENCE</scope>
</reference>
<evidence type="ECO:0000256" key="4">
    <source>
        <dbReference type="ARBA" id="ARBA00022801"/>
    </source>
</evidence>
<gene>
    <name evidence="12" type="ORF">BINO364_LOCUS16356</name>
</gene>
<dbReference type="OrthoDB" id="10002959at2759"/>
<keyword evidence="3" id="KW-0222">Digestion</keyword>
<dbReference type="InterPro" id="IPR001254">
    <property type="entry name" value="Trypsin_dom"/>
</dbReference>
<dbReference type="AlphaFoldDB" id="A0A8J9YGH0"/>
<evidence type="ECO:0000256" key="3">
    <source>
        <dbReference type="ARBA" id="ARBA00022757"/>
    </source>
</evidence>
<dbReference type="EC" id="3.4.21.4" evidence="9"/>
<comment type="similarity">
    <text evidence="1">Belongs to the peptidase S1 family.</text>
</comment>
<evidence type="ECO:0000313" key="13">
    <source>
        <dbReference type="Proteomes" id="UP000838878"/>
    </source>
</evidence>
<comment type="catalytic activity">
    <reaction evidence="8">
        <text>Preferential cleavage: Arg-|-Xaa, Lys-|-Xaa.</text>
        <dbReference type="EC" id="3.4.21.4"/>
    </reaction>
</comment>
<keyword evidence="5" id="KW-0720">Serine protease</keyword>
<evidence type="ECO:0000256" key="1">
    <source>
        <dbReference type="ARBA" id="ARBA00007664"/>
    </source>
</evidence>
<keyword evidence="6" id="KW-0865">Zymogen</keyword>
<feature type="domain" description="Peptidase S1" evidence="11">
    <location>
        <begin position="40"/>
        <end position="277"/>
    </location>
</feature>
<dbReference type="Gene3D" id="2.40.10.10">
    <property type="entry name" value="Trypsin-like serine proteases"/>
    <property type="match status" value="1"/>
</dbReference>
<keyword evidence="13" id="KW-1185">Reference proteome</keyword>
<evidence type="ECO:0000256" key="9">
    <source>
        <dbReference type="ARBA" id="ARBA00038868"/>
    </source>
</evidence>
<evidence type="ECO:0000259" key="11">
    <source>
        <dbReference type="PROSITE" id="PS50240"/>
    </source>
</evidence>
<feature type="signal peptide" evidence="10">
    <location>
        <begin position="1"/>
        <end position="20"/>
    </location>
</feature>
<dbReference type="GO" id="GO:0007586">
    <property type="term" value="P:digestion"/>
    <property type="evidence" value="ECO:0007669"/>
    <property type="project" value="UniProtKB-KW"/>
</dbReference>
<keyword evidence="4" id="KW-0378">Hydrolase</keyword>
<evidence type="ECO:0000256" key="8">
    <source>
        <dbReference type="ARBA" id="ARBA00036320"/>
    </source>
</evidence>
<dbReference type="EMBL" id="OV170229">
    <property type="protein sequence ID" value="CAH0731499.1"/>
    <property type="molecule type" value="Genomic_DNA"/>
</dbReference>
<evidence type="ECO:0000256" key="7">
    <source>
        <dbReference type="ARBA" id="ARBA00023157"/>
    </source>
</evidence>